<gene>
    <name evidence="2" type="ORF">WMSIL1_LOCUS236</name>
</gene>
<sequence>MTNITINGKAPGHFIINMVTILGDGVRYLSLDDISFLCLNDDTLLYDGGSASIGRVRAALFFTEKNDVHTYLLDMFQYGRDVAGRKRKNGSNTSSLRNMSGTPSLPPQPSRKRSKKLTRKSRVYRGLDLISLSPPISQPPRRQPLSRT</sequence>
<dbReference type="Proteomes" id="UP000321570">
    <property type="component" value="Unassembled WGS sequence"/>
</dbReference>
<evidence type="ECO:0000256" key="1">
    <source>
        <dbReference type="SAM" id="MobiDB-lite"/>
    </source>
</evidence>
<organism evidence="2 3">
    <name type="scientific">Hymenolepis diminuta</name>
    <name type="common">Rat tapeworm</name>
    <dbReference type="NCBI Taxonomy" id="6216"/>
    <lineage>
        <taxon>Eukaryota</taxon>
        <taxon>Metazoa</taxon>
        <taxon>Spiralia</taxon>
        <taxon>Lophotrochozoa</taxon>
        <taxon>Platyhelminthes</taxon>
        <taxon>Cestoda</taxon>
        <taxon>Eucestoda</taxon>
        <taxon>Cyclophyllidea</taxon>
        <taxon>Hymenolepididae</taxon>
        <taxon>Hymenolepis</taxon>
    </lineage>
</organism>
<dbReference type="AlphaFoldDB" id="A0A564XV22"/>
<keyword evidence="3" id="KW-1185">Reference proteome</keyword>
<evidence type="ECO:0000313" key="3">
    <source>
        <dbReference type="Proteomes" id="UP000321570"/>
    </source>
</evidence>
<feature type="region of interest" description="Disordered" evidence="1">
    <location>
        <begin position="83"/>
        <end position="122"/>
    </location>
</feature>
<reference evidence="2 3" key="1">
    <citation type="submission" date="2019-07" db="EMBL/GenBank/DDBJ databases">
        <authorList>
            <person name="Jastrzebski P J."/>
            <person name="Paukszto L."/>
            <person name="Jastrzebski P J."/>
        </authorList>
    </citation>
    <scope>NUCLEOTIDE SEQUENCE [LARGE SCALE GENOMIC DNA]</scope>
    <source>
        <strain evidence="2 3">WMS-il1</strain>
    </source>
</reference>
<protein>
    <submittedName>
        <fullName evidence="2">Uncharacterized protein</fullName>
    </submittedName>
</protein>
<dbReference type="EMBL" id="CABIJS010000007">
    <property type="protein sequence ID" value="VUZ38820.1"/>
    <property type="molecule type" value="Genomic_DNA"/>
</dbReference>
<feature type="compositionally biased region" description="Polar residues" evidence="1">
    <location>
        <begin position="90"/>
        <end position="103"/>
    </location>
</feature>
<accession>A0A564XV22</accession>
<proteinExistence type="predicted"/>
<evidence type="ECO:0000313" key="2">
    <source>
        <dbReference type="EMBL" id="VUZ38820.1"/>
    </source>
</evidence>
<feature type="compositionally biased region" description="Basic residues" evidence="1">
    <location>
        <begin position="110"/>
        <end position="122"/>
    </location>
</feature>
<name>A0A564XV22_HYMDI</name>